<feature type="region of interest" description="Disordered" evidence="1">
    <location>
        <begin position="1"/>
        <end position="27"/>
    </location>
</feature>
<proteinExistence type="predicted"/>
<name>A0A179HMY3_PURLI</name>
<feature type="region of interest" description="Disordered" evidence="1">
    <location>
        <begin position="120"/>
        <end position="153"/>
    </location>
</feature>
<comment type="caution">
    <text evidence="2">The sequence shown here is derived from an EMBL/GenBank/DDBJ whole genome shotgun (WGS) entry which is preliminary data.</text>
</comment>
<gene>
    <name evidence="2" type="ORF">VFPFJ_04882</name>
</gene>
<protein>
    <submittedName>
        <fullName evidence="2">Uncharacterized protein</fullName>
    </submittedName>
</protein>
<dbReference type="Proteomes" id="UP000078340">
    <property type="component" value="Unassembled WGS sequence"/>
</dbReference>
<reference evidence="2 3" key="1">
    <citation type="submission" date="2016-02" db="EMBL/GenBank/DDBJ databases">
        <title>Biosynthesis of antibiotic leucinostatins and their inhibition on Phytophthora in bio-control Purpureocillium lilacinum.</title>
        <authorList>
            <person name="Wang G."/>
            <person name="Liu Z."/>
            <person name="Lin R."/>
            <person name="Li E."/>
            <person name="Mao Z."/>
            <person name="Ling J."/>
            <person name="Yin W."/>
            <person name="Xie B."/>
        </authorList>
    </citation>
    <scope>NUCLEOTIDE SEQUENCE [LARGE SCALE GENOMIC DNA]</scope>
    <source>
        <strain evidence="2">PLFJ-1</strain>
    </source>
</reference>
<dbReference type="EMBL" id="LSBI01000004">
    <property type="protein sequence ID" value="OAQ90723.1"/>
    <property type="molecule type" value="Genomic_DNA"/>
</dbReference>
<organism evidence="2 3">
    <name type="scientific">Purpureocillium lilacinum</name>
    <name type="common">Paecilomyces lilacinus</name>
    <dbReference type="NCBI Taxonomy" id="33203"/>
    <lineage>
        <taxon>Eukaryota</taxon>
        <taxon>Fungi</taxon>
        <taxon>Dikarya</taxon>
        <taxon>Ascomycota</taxon>
        <taxon>Pezizomycotina</taxon>
        <taxon>Sordariomycetes</taxon>
        <taxon>Hypocreomycetidae</taxon>
        <taxon>Hypocreales</taxon>
        <taxon>Ophiocordycipitaceae</taxon>
        <taxon>Purpureocillium</taxon>
    </lineage>
</organism>
<evidence type="ECO:0000256" key="1">
    <source>
        <dbReference type="SAM" id="MobiDB-lite"/>
    </source>
</evidence>
<evidence type="ECO:0000313" key="3">
    <source>
        <dbReference type="Proteomes" id="UP000078340"/>
    </source>
</evidence>
<dbReference type="AlphaFoldDB" id="A0A179HMY3"/>
<feature type="compositionally biased region" description="Basic and acidic residues" evidence="1">
    <location>
        <begin position="144"/>
        <end position="153"/>
    </location>
</feature>
<accession>A0A179HMY3</accession>
<sequence length="244" mass="25532">MCKAAAQTHSSSPGAMPCASVASAPGKDSGQQNTSNCAYCANHVKAVMITQRGRESVPVAGGVNEKSCQILVHSSTQSSLLLSRVQRQRGALHDQVAQVYKIKHKQPPANLELKTAAGTRMGGMPRLPAPTVRSTPASGSSRSTDGDTSTKHPDNRLWGLAWGTLVYMRTCKLILVCVGPAPFCDDSGTPWPLMLVAHLLRALLECGEGQSLQCLALESSGGCSAALPPCRQSLILVNAAASST</sequence>
<evidence type="ECO:0000313" key="2">
    <source>
        <dbReference type="EMBL" id="OAQ90723.1"/>
    </source>
</evidence>